<feature type="region of interest" description="Disordered" evidence="1">
    <location>
        <begin position="145"/>
        <end position="165"/>
    </location>
</feature>
<dbReference type="OrthoDB" id="445326at2759"/>
<dbReference type="GO" id="GO:0005732">
    <property type="term" value="C:sno(s)RNA-containing ribonucleoprotein complex"/>
    <property type="evidence" value="ECO:0007669"/>
    <property type="project" value="InterPro"/>
</dbReference>
<name>A0A4Q9LAH1_9MICR</name>
<comment type="caution">
    <text evidence="2">The sequence shown here is derived from an EMBL/GenBank/DDBJ whole genome shotgun (WGS) entry which is preliminary data.</text>
</comment>
<feature type="compositionally biased region" description="Basic residues" evidence="1">
    <location>
        <begin position="153"/>
        <end position="165"/>
    </location>
</feature>
<keyword evidence="4" id="KW-1185">Reference proteome</keyword>
<evidence type="ECO:0000313" key="5">
    <source>
        <dbReference type="Proteomes" id="UP000292362"/>
    </source>
</evidence>
<dbReference type="Proteomes" id="UP000292282">
    <property type="component" value="Unassembled WGS sequence"/>
</dbReference>
<evidence type="ECO:0000313" key="2">
    <source>
        <dbReference type="EMBL" id="TBU04305.1"/>
    </source>
</evidence>
<evidence type="ECO:0000313" key="3">
    <source>
        <dbReference type="EMBL" id="TBU06273.1"/>
    </source>
</evidence>
<dbReference type="AlphaFoldDB" id="A0A4Q9LAH1"/>
<dbReference type="EMBL" id="PITK01002607">
    <property type="protein sequence ID" value="TBU06273.1"/>
    <property type="molecule type" value="Genomic_DNA"/>
</dbReference>
<organism evidence="2 5">
    <name type="scientific">Hamiltosporidium tvaerminnensis</name>
    <dbReference type="NCBI Taxonomy" id="1176355"/>
    <lineage>
        <taxon>Eukaryota</taxon>
        <taxon>Fungi</taxon>
        <taxon>Fungi incertae sedis</taxon>
        <taxon>Microsporidia</taxon>
        <taxon>Dubosqiidae</taxon>
        <taxon>Hamiltosporidium</taxon>
    </lineage>
</organism>
<gene>
    <name evidence="2" type="ORF">CWI37_0155p0030</name>
    <name evidence="3" type="ORF">CWI38_2607p0010</name>
</gene>
<dbReference type="GO" id="GO:0006364">
    <property type="term" value="P:rRNA processing"/>
    <property type="evidence" value="ECO:0007669"/>
    <property type="project" value="InterPro"/>
</dbReference>
<protein>
    <submittedName>
        <fullName evidence="2">Uncharacterized protein</fullName>
    </submittedName>
</protein>
<evidence type="ECO:0000313" key="4">
    <source>
        <dbReference type="Proteomes" id="UP000292282"/>
    </source>
</evidence>
<dbReference type="EMBL" id="PITJ01000155">
    <property type="protein sequence ID" value="TBU04305.1"/>
    <property type="molecule type" value="Genomic_DNA"/>
</dbReference>
<dbReference type="VEuPathDB" id="MicrosporidiaDB:CWI38_2607p0010"/>
<dbReference type="Pfam" id="PF04006">
    <property type="entry name" value="Mpp10"/>
    <property type="match status" value="1"/>
</dbReference>
<dbReference type="InterPro" id="IPR012173">
    <property type="entry name" value="Mpp10"/>
</dbReference>
<dbReference type="VEuPathDB" id="MicrosporidiaDB:CWI37_0155p0030"/>
<accession>A0A4Q9LAH1</accession>
<evidence type="ECO:0000256" key="1">
    <source>
        <dbReference type="SAM" id="MobiDB-lite"/>
    </source>
</evidence>
<sequence>MTFEENEFTDWKYKGEVEGRERPKGSLLNQEIQFDQTKPLIPILEENFDIRKVVIERIKERKYDNWILQKKEENINEGIENNEENKDITNIEDDNLSKEEMRELFSLIDKQLLQITDYKLLFCNSLFYKEELIKNENEINFDKNVSESEKRRKESKKRSKESKDIKKLRKIRNVTLLK</sequence>
<dbReference type="Proteomes" id="UP000292362">
    <property type="component" value="Unassembled WGS sequence"/>
</dbReference>
<reference evidence="4 5" key="1">
    <citation type="submission" date="2017-12" db="EMBL/GenBank/DDBJ databases">
        <authorList>
            <person name="Pombert J.-F."/>
            <person name="Haag K.L."/>
            <person name="Ebert D."/>
        </authorList>
    </citation>
    <scope>NUCLEOTIDE SEQUENCE [LARGE SCALE GENOMIC DNA]</scope>
    <source>
        <strain evidence="2">FI-OER-3-3</strain>
        <strain evidence="3">IL-G-3</strain>
    </source>
</reference>
<proteinExistence type="predicted"/>
<dbReference type="GO" id="GO:0034457">
    <property type="term" value="C:Mpp10 complex"/>
    <property type="evidence" value="ECO:0007669"/>
    <property type="project" value="InterPro"/>
</dbReference>